<dbReference type="EMBL" id="MU002349">
    <property type="protein sequence ID" value="KAF2787202.1"/>
    <property type="molecule type" value="Genomic_DNA"/>
</dbReference>
<proteinExistence type="predicted"/>
<gene>
    <name evidence="2" type="ORF">K505DRAFT_131289</name>
</gene>
<evidence type="ECO:0000313" key="3">
    <source>
        <dbReference type="Proteomes" id="UP000799757"/>
    </source>
</evidence>
<evidence type="ECO:0000313" key="2">
    <source>
        <dbReference type="EMBL" id="KAF2787202.1"/>
    </source>
</evidence>
<feature type="region of interest" description="Disordered" evidence="1">
    <location>
        <begin position="81"/>
        <end position="169"/>
    </location>
</feature>
<dbReference type="Proteomes" id="UP000799757">
    <property type="component" value="Unassembled WGS sequence"/>
</dbReference>
<name>A0A6A6WT02_9PLEO</name>
<reference evidence="2" key="1">
    <citation type="journal article" date="2020" name="Stud. Mycol.">
        <title>101 Dothideomycetes genomes: a test case for predicting lifestyles and emergence of pathogens.</title>
        <authorList>
            <person name="Haridas S."/>
            <person name="Albert R."/>
            <person name="Binder M."/>
            <person name="Bloem J."/>
            <person name="Labutti K."/>
            <person name="Salamov A."/>
            <person name="Andreopoulos B."/>
            <person name="Baker S."/>
            <person name="Barry K."/>
            <person name="Bills G."/>
            <person name="Bluhm B."/>
            <person name="Cannon C."/>
            <person name="Castanera R."/>
            <person name="Culley D."/>
            <person name="Daum C."/>
            <person name="Ezra D."/>
            <person name="Gonzalez J."/>
            <person name="Henrissat B."/>
            <person name="Kuo A."/>
            <person name="Liang C."/>
            <person name="Lipzen A."/>
            <person name="Lutzoni F."/>
            <person name="Magnuson J."/>
            <person name="Mondo S."/>
            <person name="Nolan M."/>
            <person name="Ohm R."/>
            <person name="Pangilinan J."/>
            <person name="Park H.-J."/>
            <person name="Ramirez L."/>
            <person name="Alfaro M."/>
            <person name="Sun H."/>
            <person name="Tritt A."/>
            <person name="Yoshinaga Y."/>
            <person name="Zwiers L.-H."/>
            <person name="Turgeon B."/>
            <person name="Goodwin S."/>
            <person name="Spatafora J."/>
            <person name="Crous P."/>
            <person name="Grigoriev I."/>
        </authorList>
    </citation>
    <scope>NUCLEOTIDE SEQUENCE</scope>
    <source>
        <strain evidence="2">CBS 109.77</strain>
    </source>
</reference>
<accession>A0A6A6WT02</accession>
<feature type="compositionally biased region" description="Acidic residues" evidence="1">
    <location>
        <begin position="272"/>
        <end position="297"/>
    </location>
</feature>
<keyword evidence="3" id="KW-1185">Reference proteome</keyword>
<protein>
    <submittedName>
        <fullName evidence="2">Uncharacterized protein</fullName>
    </submittedName>
</protein>
<feature type="region of interest" description="Disordered" evidence="1">
    <location>
        <begin position="252"/>
        <end position="310"/>
    </location>
</feature>
<feature type="compositionally biased region" description="Polar residues" evidence="1">
    <location>
        <begin position="98"/>
        <end position="150"/>
    </location>
</feature>
<dbReference type="OrthoDB" id="5378435at2759"/>
<feature type="region of interest" description="Disordered" evidence="1">
    <location>
        <begin position="20"/>
        <end position="65"/>
    </location>
</feature>
<evidence type="ECO:0000256" key="1">
    <source>
        <dbReference type="SAM" id="MobiDB-lite"/>
    </source>
</evidence>
<sequence length="345" mass="38813">MSSALSPGYDMANNLSVQMSAAQLTRRASRSSGSQRASRIEKPRSNHNSPRTVERRKTTSGTKRFATLDDHYNMMFGITGEEEAMDDRPEPTRPVSWHPSSAQFLVPSRSSVAEQAPSRNSAHGSDFYSLSTRSSMYPEQTQHYNTYPNPQRSHRSSQDSDSSWQEVPQQMQSYFSTPVAEPMPWYLQEWARKNEAQAAVSRNGSNDFLPIQHPAAELDTSSEEDEEMADSGKELVGMGLYDFPESGLSWSSGLVESTGKGLKLEETWQPPEVDDDEDEDEDDDDASSDDGSVEELPVEPKTPTNMDGQSFFFDEDETYTKEWWFQQLKQPSLPVRDAGLGYGWL</sequence>
<organism evidence="2 3">
    <name type="scientific">Melanomma pulvis-pyrius CBS 109.77</name>
    <dbReference type="NCBI Taxonomy" id="1314802"/>
    <lineage>
        <taxon>Eukaryota</taxon>
        <taxon>Fungi</taxon>
        <taxon>Dikarya</taxon>
        <taxon>Ascomycota</taxon>
        <taxon>Pezizomycotina</taxon>
        <taxon>Dothideomycetes</taxon>
        <taxon>Pleosporomycetidae</taxon>
        <taxon>Pleosporales</taxon>
        <taxon>Melanommataceae</taxon>
        <taxon>Melanomma</taxon>
    </lineage>
</organism>
<dbReference type="AlphaFoldDB" id="A0A6A6WT02"/>